<dbReference type="SUPFAM" id="SSF56300">
    <property type="entry name" value="Metallo-dependent phosphatases"/>
    <property type="match status" value="1"/>
</dbReference>
<proteinExistence type="inferred from homology"/>
<dbReference type="Pfam" id="PF06874">
    <property type="entry name" value="FBPase_2"/>
    <property type="match status" value="1"/>
</dbReference>
<dbReference type="Proteomes" id="UP000824111">
    <property type="component" value="Unassembled WGS sequence"/>
</dbReference>
<keyword evidence="3 4" id="KW-0119">Carbohydrate metabolism</keyword>
<dbReference type="EC" id="3.1.3.11" evidence="4"/>
<reference evidence="5" key="2">
    <citation type="journal article" date="2021" name="PeerJ">
        <title>Extensive microbial diversity within the chicken gut microbiome revealed by metagenomics and culture.</title>
        <authorList>
            <person name="Gilroy R."/>
            <person name="Ravi A."/>
            <person name="Getino M."/>
            <person name="Pursley I."/>
            <person name="Horton D.L."/>
            <person name="Alikhan N.F."/>
            <person name="Baker D."/>
            <person name="Gharbi K."/>
            <person name="Hall N."/>
            <person name="Watson M."/>
            <person name="Adriaenssens E.M."/>
            <person name="Foster-Nyarko E."/>
            <person name="Jarju S."/>
            <person name="Secka A."/>
            <person name="Antonio M."/>
            <person name="Oren A."/>
            <person name="Chaudhuri R.R."/>
            <person name="La Ragione R."/>
            <person name="Hildebrand F."/>
            <person name="Pallen M.J."/>
        </authorList>
    </citation>
    <scope>NUCLEOTIDE SEQUENCE</scope>
    <source>
        <strain evidence="5">ChiSjej4B22-9803</strain>
    </source>
</reference>
<comment type="caution">
    <text evidence="5">The sequence shown here is derived from an EMBL/GenBank/DDBJ whole genome shotgun (WGS) entry which is preliminary data.</text>
</comment>
<protein>
    <recommendedName>
        <fullName evidence="4">Fructose-1,6-bisphosphatase class 3</fullName>
        <shortName evidence="4">FBPase class 3</shortName>
        <ecNumber evidence="4">3.1.3.11</ecNumber>
    </recommendedName>
    <alternativeName>
        <fullName evidence="4">D-fructose-1,6-bisphosphate 1-phosphohydrolase class 3</fullName>
    </alternativeName>
</protein>
<dbReference type="HAMAP" id="MF_01854">
    <property type="entry name" value="FBPase_class3"/>
    <property type="match status" value="1"/>
</dbReference>
<dbReference type="AlphaFoldDB" id="A0A9D1LUD1"/>
<comment type="catalytic activity">
    <reaction evidence="4">
        <text>beta-D-fructose 1,6-bisphosphate + H2O = beta-D-fructose 6-phosphate + phosphate</text>
        <dbReference type="Rhea" id="RHEA:11064"/>
        <dbReference type="ChEBI" id="CHEBI:15377"/>
        <dbReference type="ChEBI" id="CHEBI:32966"/>
        <dbReference type="ChEBI" id="CHEBI:43474"/>
        <dbReference type="ChEBI" id="CHEBI:57634"/>
        <dbReference type="EC" id="3.1.3.11"/>
    </reaction>
</comment>
<accession>A0A9D1LUD1</accession>
<dbReference type="GO" id="GO:0042132">
    <property type="term" value="F:fructose 1,6-bisphosphate 1-phosphatase activity"/>
    <property type="evidence" value="ECO:0007669"/>
    <property type="project" value="UniProtKB-UniRule"/>
</dbReference>
<reference evidence="5" key="1">
    <citation type="submission" date="2020-10" db="EMBL/GenBank/DDBJ databases">
        <authorList>
            <person name="Gilroy R."/>
        </authorList>
    </citation>
    <scope>NUCLEOTIDE SEQUENCE</scope>
    <source>
        <strain evidence="5">ChiSjej4B22-9803</strain>
    </source>
</reference>
<evidence type="ECO:0000256" key="4">
    <source>
        <dbReference type="HAMAP-Rule" id="MF_01854"/>
    </source>
</evidence>
<keyword evidence="1 4" id="KW-0378">Hydrolase</keyword>
<name>A0A9D1LUD1_9FIRM</name>
<sequence length="626" mass="71718">MKQEFSKNTLKYLTLLATDYPTVQSVCTELINLQAILNLPKGTEHFMSDLHGEYEAFCHILNNCSGVIREKVQLLFGDTLSEKDRSELCTLIYYPEEKLERMQQKPPKAWYKTTLTQLIELARLLSSKYTRSKVRKAMPRDYSYILDELLHAQPDEDNNQFVYHEKILDTLISIDNGDGFIIALSSLIKKLAVDRLHIVGDIFDRGARPDAIIDMLMAHGSVDVEWGNHDILWMGAAAGSEVCIAAVIRNSLSYGNMEVLESGYGISLRALMLYAEQLFPMEKPEAAALKEISSIMFRLESQLIRRRPELKMRSHLPHIDSKRNSVTIDGQEYALINFPHKTFDDGDALNPMEKQVVAELKKAFLESERLRRHVEYLYANGSLYRCYNGNLLFHGCIPLTAQGEFLEMEFNGRTYSGKSYMDYMDKTARRAYFKREQDALDCMWFLWCGENSPLCGRKLKTFERAYCLDKSTWEEPQNPYYAYHTEEAVCLRILEAFGLTNKNAHIINGHTPIKVIQGESPIKANGRLIVIDGGFCRAYQKTTGIAGYTLIYNSHGLRIMSHQAFSSIDEALSENKDIHSQSEIFETAGRRMMVSDCDNGKRLKEKIKDLEQLLQAYRQGILSPER</sequence>
<dbReference type="Gene3D" id="3.60.21.10">
    <property type="match status" value="1"/>
</dbReference>
<gene>
    <name evidence="4" type="primary">fbp</name>
    <name evidence="5" type="ORF">IAB04_02580</name>
</gene>
<evidence type="ECO:0000313" key="5">
    <source>
        <dbReference type="EMBL" id="HIU48228.1"/>
    </source>
</evidence>
<comment type="similarity">
    <text evidence="4">Belongs to the FBPase class 3 family.</text>
</comment>
<comment type="pathway">
    <text evidence="4">Carbohydrate biosynthesis; gluconeogenesis.</text>
</comment>
<dbReference type="InterPro" id="IPR029052">
    <property type="entry name" value="Metallo-depent_PP-like"/>
</dbReference>
<evidence type="ECO:0000313" key="6">
    <source>
        <dbReference type="Proteomes" id="UP000824111"/>
    </source>
</evidence>
<comment type="cofactor">
    <cofactor evidence="4">
        <name>Mn(2+)</name>
        <dbReference type="ChEBI" id="CHEBI:29035"/>
    </cofactor>
</comment>
<evidence type="ECO:0000256" key="3">
    <source>
        <dbReference type="ARBA" id="ARBA00023277"/>
    </source>
</evidence>
<organism evidence="5 6">
    <name type="scientific">Candidatus Avimonoglobus intestinipullorum</name>
    <dbReference type="NCBI Taxonomy" id="2840699"/>
    <lineage>
        <taxon>Bacteria</taxon>
        <taxon>Bacillati</taxon>
        <taxon>Bacillota</taxon>
        <taxon>Clostridia</taxon>
        <taxon>Eubacteriales</taxon>
        <taxon>Candidatus Avimonoglobus</taxon>
    </lineage>
</organism>
<evidence type="ECO:0000256" key="1">
    <source>
        <dbReference type="ARBA" id="ARBA00022801"/>
    </source>
</evidence>
<dbReference type="GO" id="GO:0006094">
    <property type="term" value="P:gluconeogenesis"/>
    <property type="evidence" value="ECO:0007669"/>
    <property type="project" value="UniProtKB-UniRule"/>
</dbReference>
<dbReference type="InterPro" id="IPR009164">
    <property type="entry name" value="FBPtase_class3"/>
</dbReference>
<keyword evidence="2 4" id="KW-0464">Manganese</keyword>
<dbReference type="CDD" id="cd00838">
    <property type="entry name" value="MPP_superfamily"/>
    <property type="match status" value="1"/>
</dbReference>
<evidence type="ECO:0000256" key="2">
    <source>
        <dbReference type="ARBA" id="ARBA00023211"/>
    </source>
</evidence>
<dbReference type="EMBL" id="DVND01000066">
    <property type="protein sequence ID" value="HIU48228.1"/>
    <property type="molecule type" value="Genomic_DNA"/>
</dbReference>